<dbReference type="AlphaFoldDB" id="A0AAW0T867"/>
<feature type="signal peptide" evidence="3">
    <location>
        <begin position="1"/>
        <end position="20"/>
    </location>
</feature>
<reference evidence="5 6" key="1">
    <citation type="submission" date="2023-03" db="EMBL/GenBank/DDBJ databases">
        <title>High-quality genome of Scylla paramamosain provides insights in environmental adaptation.</title>
        <authorList>
            <person name="Zhang L."/>
        </authorList>
    </citation>
    <scope>NUCLEOTIDE SEQUENCE [LARGE SCALE GENOMIC DNA]</scope>
    <source>
        <strain evidence="5">LZ_2023a</strain>
        <tissue evidence="5">Muscle</tissue>
    </source>
</reference>
<feature type="chain" id="PRO_5043822122" description="SMB domain-containing protein" evidence="3">
    <location>
        <begin position="21"/>
        <end position="302"/>
    </location>
</feature>
<accession>A0AAW0T867</accession>
<dbReference type="EMBL" id="JARAKH010000036">
    <property type="protein sequence ID" value="KAK8383788.1"/>
    <property type="molecule type" value="Genomic_DNA"/>
</dbReference>
<dbReference type="InterPro" id="IPR036024">
    <property type="entry name" value="Somatomedin_B-like_dom_sf"/>
</dbReference>
<dbReference type="PANTHER" id="PTHR45902">
    <property type="entry name" value="LATROPHILIN RECEPTOR-LIKE PROTEIN A"/>
    <property type="match status" value="1"/>
</dbReference>
<comment type="caution">
    <text evidence="5">The sequence shown here is derived from an EMBL/GenBank/DDBJ whole genome shotgun (WGS) entry which is preliminary data.</text>
</comment>
<evidence type="ECO:0000313" key="5">
    <source>
        <dbReference type="EMBL" id="KAK8383788.1"/>
    </source>
</evidence>
<dbReference type="Gene3D" id="4.10.410.20">
    <property type="match status" value="1"/>
</dbReference>
<evidence type="ECO:0000256" key="1">
    <source>
        <dbReference type="ARBA" id="ARBA00023157"/>
    </source>
</evidence>
<evidence type="ECO:0000313" key="6">
    <source>
        <dbReference type="Proteomes" id="UP001487740"/>
    </source>
</evidence>
<evidence type="ECO:0000256" key="3">
    <source>
        <dbReference type="SAM" id="SignalP"/>
    </source>
</evidence>
<dbReference type="SUPFAM" id="SSF90188">
    <property type="entry name" value="Somatomedin B domain"/>
    <property type="match status" value="1"/>
</dbReference>
<keyword evidence="3" id="KW-0732">Signal</keyword>
<dbReference type="InterPro" id="IPR053231">
    <property type="entry name" value="GPCR_LN-TM7"/>
</dbReference>
<dbReference type="PANTHER" id="PTHR45902:SF1">
    <property type="entry name" value="LATROPHILIN RECEPTOR-LIKE PROTEIN A"/>
    <property type="match status" value="1"/>
</dbReference>
<evidence type="ECO:0000256" key="2">
    <source>
        <dbReference type="SAM" id="MobiDB-lite"/>
    </source>
</evidence>
<proteinExistence type="predicted"/>
<sequence length="302" mass="33569">MLCRSVLVAAGMAALCLVMGLPQPHRQEPVCPSQHSCSSRSTSEAYSRLECSCDASCRTHGDCCRDSQYYDEAEQMKGASEYVCADLDPCWGLTRYMKYKCPEGWDNTEVQELCLKGIQSGHFNLFPVTSTTTSTTYVNQYCALCNGEDTASLRMWNAQIECLNVPISHISKDYSVGFHEGQWVFGIFSMLFDVVDRCGSKSVGFTCCSPEEIWDSSSEKCRKVFCPNPNENSKAVNREGQVGPQTGQSVPRSRDESHQVEHTCWDKPFTSTPGIRSTAFMKSIRGDCLGVLLCEAEPTRPL</sequence>
<feature type="region of interest" description="Disordered" evidence="2">
    <location>
        <begin position="235"/>
        <end position="260"/>
    </location>
</feature>
<gene>
    <name evidence="5" type="ORF">O3P69_015913</name>
</gene>
<name>A0AAW0T867_SCYPA</name>
<dbReference type="InterPro" id="IPR001212">
    <property type="entry name" value="Somatomedin_B_dom"/>
</dbReference>
<keyword evidence="6" id="KW-1185">Reference proteome</keyword>
<dbReference type="Proteomes" id="UP001487740">
    <property type="component" value="Unassembled WGS sequence"/>
</dbReference>
<organism evidence="5 6">
    <name type="scientific">Scylla paramamosain</name>
    <name type="common">Mud crab</name>
    <dbReference type="NCBI Taxonomy" id="85552"/>
    <lineage>
        <taxon>Eukaryota</taxon>
        <taxon>Metazoa</taxon>
        <taxon>Ecdysozoa</taxon>
        <taxon>Arthropoda</taxon>
        <taxon>Crustacea</taxon>
        <taxon>Multicrustacea</taxon>
        <taxon>Malacostraca</taxon>
        <taxon>Eumalacostraca</taxon>
        <taxon>Eucarida</taxon>
        <taxon>Decapoda</taxon>
        <taxon>Pleocyemata</taxon>
        <taxon>Brachyura</taxon>
        <taxon>Eubrachyura</taxon>
        <taxon>Portunoidea</taxon>
        <taxon>Portunidae</taxon>
        <taxon>Portuninae</taxon>
        <taxon>Scylla</taxon>
    </lineage>
</organism>
<protein>
    <recommendedName>
        <fullName evidence="4">SMB domain-containing protein</fullName>
    </recommendedName>
</protein>
<evidence type="ECO:0000259" key="4">
    <source>
        <dbReference type="PROSITE" id="PS50958"/>
    </source>
</evidence>
<keyword evidence="1" id="KW-1015">Disulfide bond</keyword>
<feature type="domain" description="SMB" evidence="4">
    <location>
        <begin position="33"/>
        <end position="76"/>
    </location>
</feature>
<dbReference type="PROSITE" id="PS50958">
    <property type="entry name" value="SMB_2"/>
    <property type="match status" value="1"/>
</dbReference>